<name>A0ABD5QN79_9EURY</name>
<dbReference type="EMBL" id="JBHSJG010000073">
    <property type="protein sequence ID" value="MFC4990459.1"/>
    <property type="molecule type" value="Genomic_DNA"/>
</dbReference>
<organism evidence="3 4">
    <name type="scientific">Saliphagus infecundisoli</name>
    <dbReference type="NCBI Taxonomy" id="1849069"/>
    <lineage>
        <taxon>Archaea</taxon>
        <taxon>Methanobacteriati</taxon>
        <taxon>Methanobacteriota</taxon>
        <taxon>Stenosarchaea group</taxon>
        <taxon>Halobacteria</taxon>
        <taxon>Halobacteriales</taxon>
        <taxon>Natrialbaceae</taxon>
        <taxon>Saliphagus</taxon>
    </lineage>
</organism>
<feature type="region of interest" description="Disordered" evidence="1">
    <location>
        <begin position="1"/>
        <end position="25"/>
    </location>
</feature>
<sequence length="220" mass="24421">MTDKDSIEAAETEADDASPPPTPEGYNDPYQFEYSKLPLTLAGIVLTVVSTVVYGWLLIQLQGSEALFFVFEVEGEEGISLGFDLIRMAVPLVVAFLTVAVVHELLHGVVFQRYGYDVNYGVWWRFGAVYAAVFHQFHSREHNLRVGIAPLAIFTALCLPLLAVPSPLVATSALFALVLNTAGSVGDLYALWRFYRMPEGTVFYDININNMYVFEPLDAD</sequence>
<keyword evidence="2" id="KW-0472">Membrane</keyword>
<keyword evidence="2" id="KW-1133">Transmembrane helix</keyword>
<comment type="caution">
    <text evidence="3">The sequence shown here is derived from an EMBL/GenBank/DDBJ whole genome shotgun (WGS) entry which is preliminary data.</text>
</comment>
<dbReference type="RefSeq" id="WP_224829766.1">
    <property type="nucleotide sequence ID" value="NZ_JAIVEF010000026.1"/>
</dbReference>
<feature type="transmembrane region" description="Helical" evidence="2">
    <location>
        <begin position="169"/>
        <end position="192"/>
    </location>
</feature>
<dbReference type="AlphaFoldDB" id="A0ABD5QN79"/>
<dbReference type="Pfam" id="PF11667">
    <property type="entry name" value="DUF3267"/>
    <property type="match status" value="1"/>
</dbReference>
<keyword evidence="4" id="KW-1185">Reference proteome</keyword>
<accession>A0ABD5QN79</accession>
<evidence type="ECO:0000313" key="3">
    <source>
        <dbReference type="EMBL" id="MFC4990459.1"/>
    </source>
</evidence>
<proteinExistence type="predicted"/>
<feature type="transmembrane region" description="Helical" evidence="2">
    <location>
        <begin position="144"/>
        <end position="163"/>
    </location>
</feature>
<keyword evidence="2" id="KW-0812">Transmembrane</keyword>
<feature type="transmembrane region" description="Helical" evidence="2">
    <location>
        <begin position="85"/>
        <end position="106"/>
    </location>
</feature>
<evidence type="ECO:0000256" key="1">
    <source>
        <dbReference type="SAM" id="MobiDB-lite"/>
    </source>
</evidence>
<protein>
    <submittedName>
        <fullName evidence="3">DUF3267 domain-containing protein</fullName>
    </submittedName>
</protein>
<dbReference type="Proteomes" id="UP001595925">
    <property type="component" value="Unassembled WGS sequence"/>
</dbReference>
<evidence type="ECO:0000256" key="2">
    <source>
        <dbReference type="SAM" id="Phobius"/>
    </source>
</evidence>
<dbReference type="InterPro" id="IPR021683">
    <property type="entry name" value="DUF3267"/>
</dbReference>
<reference evidence="3 4" key="1">
    <citation type="journal article" date="2019" name="Int. J. Syst. Evol. Microbiol.">
        <title>The Global Catalogue of Microorganisms (GCM) 10K type strain sequencing project: providing services to taxonomists for standard genome sequencing and annotation.</title>
        <authorList>
            <consortium name="The Broad Institute Genomics Platform"/>
            <consortium name="The Broad Institute Genome Sequencing Center for Infectious Disease"/>
            <person name="Wu L."/>
            <person name="Ma J."/>
        </authorList>
    </citation>
    <scope>NUCLEOTIDE SEQUENCE [LARGE SCALE GENOMIC DNA]</scope>
    <source>
        <strain evidence="3 4">CGMCC 1.15824</strain>
    </source>
</reference>
<evidence type="ECO:0000313" key="4">
    <source>
        <dbReference type="Proteomes" id="UP001595925"/>
    </source>
</evidence>
<feature type="transmembrane region" description="Helical" evidence="2">
    <location>
        <begin position="39"/>
        <end position="59"/>
    </location>
</feature>
<gene>
    <name evidence="3" type="ORF">ACFPFO_22450</name>
</gene>